<keyword evidence="1" id="KW-0472">Membrane</keyword>
<dbReference type="RefSeq" id="WP_113618511.1">
    <property type="nucleotide sequence ID" value="NZ_QFFJ01000002.1"/>
</dbReference>
<proteinExistence type="predicted"/>
<feature type="transmembrane region" description="Helical" evidence="1">
    <location>
        <begin position="6"/>
        <end position="24"/>
    </location>
</feature>
<organism evidence="2 3">
    <name type="scientific">Chitinophaga flava</name>
    <dbReference type="NCBI Taxonomy" id="2259036"/>
    <lineage>
        <taxon>Bacteria</taxon>
        <taxon>Pseudomonadati</taxon>
        <taxon>Bacteroidota</taxon>
        <taxon>Chitinophagia</taxon>
        <taxon>Chitinophagales</taxon>
        <taxon>Chitinophagaceae</taxon>
        <taxon>Chitinophaga</taxon>
    </lineage>
</organism>
<dbReference type="Proteomes" id="UP000253410">
    <property type="component" value="Unassembled WGS sequence"/>
</dbReference>
<sequence length="145" mass="16200">MLRLGGYINIIISFGHIIGLFWAEKMFEVTGIGHEMQLLSAIHPILPYALTVFVAVIFFIFGLYGLSATHQYKKLPFQKPVIFTISGIYLLRGLGELISHSWNGTNTYPETFYSLFAVIIGLLYLLGGLGSRLGKQETSIRTLVD</sequence>
<name>A0A365XVL4_9BACT</name>
<dbReference type="EMBL" id="QFFJ01000002">
    <property type="protein sequence ID" value="RBL89764.1"/>
    <property type="molecule type" value="Genomic_DNA"/>
</dbReference>
<keyword evidence="1" id="KW-0812">Transmembrane</keyword>
<comment type="caution">
    <text evidence="2">The sequence shown here is derived from an EMBL/GenBank/DDBJ whole genome shotgun (WGS) entry which is preliminary data.</text>
</comment>
<evidence type="ECO:0000313" key="3">
    <source>
        <dbReference type="Proteomes" id="UP000253410"/>
    </source>
</evidence>
<feature type="transmembrane region" description="Helical" evidence="1">
    <location>
        <begin position="45"/>
        <end position="66"/>
    </location>
</feature>
<gene>
    <name evidence="2" type="ORF">DF182_25065</name>
</gene>
<dbReference type="AlphaFoldDB" id="A0A365XVL4"/>
<keyword evidence="3" id="KW-1185">Reference proteome</keyword>
<accession>A0A365XVL4</accession>
<protein>
    <submittedName>
        <fullName evidence="2">Uncharacterized protein</fullName>
    </submittedName>
</protein>
<evidence type="ECO:0000313" key="2">
    <source>
        <dbReference type="EMBL" id="RBL89764.1"/>
    </source>
</evidence>
<keyword evidence="1" id="KW-1133">Transmembrane helix</keyword>
<dbReference type="OrthoDB" id="982853at2"/>
<feature type="transmembrane region" description="Helical" evidence="1">
    <location>
        <begin position="112"/>
        <end position="131"/>
    </location>
</feature>
<reference evidence="2 3" key="1">
    <citation type="submission" date="2018-05" db="EMBL/GenBank/DDBJ databases">
        <title>Chitinophaga sp. K3CV102501T nov., isolated from isolated from a monsoon evergreen broad-leaved forest soil.</title>
        <authorList>
            <person name="Lv Y."/>
        </authorList>
    </citation>
    <scope>NUCLEOTIDE SEQUENCE [LARGE SCALE GENOMIC DNA]</scope>
    <source>
        <strain evidence="2 3">GDMCC 1.1325</strain>
    </source>
</reference>
<evidence type="ECO:0000256" key="1">
    <source>
        <dbReference type="SAM" id="Phobius"/>
    </source>
</evidence>